<dbReference type="NCBIfam" id="TIGR01733">
    <property type="entry name" value="AA-adenyl-dom"/>
    <property type="match status" value="1"/>
</dbReference>
<evidence type="ECO:0000256" key="3">
    <source>
        <dbReference type="ARBA" id="ARBA00007380"/>
    </source>
</evidence>
<dbReference type="InterPro" id="IPR042099">
    <property type="entry name" value="ANL_N_sf"/>
</dbReference>
<gene>
    <name evidence="8" type="ORF">HMPREF1549_01684</name>
</gene>
<dbReference type="Pfam" id="PF13193">
    <property type="entry name" value="AMP-binding_C"/>
    <property type="match status" value="1"/>
</dbReference>
<keyword evidence="5" id="KW-0436">Ligase</keyword>
<dbReference type="Gene3D" id="1.10.1200.10">
    <property type="entry name" value="ACP-like"/>
    <property type="match status" value="1"/>
</dbReference>
<sequence length="1801" mass="195802">MSVVPPDDQSVTVLLDDLRRAGVEVRAEDGRLRFRAPRGALTPELRERLTAHRNEVLKVLQRANRPLLEAHPDDAEAPFPLTDIQASHLVGRGSAIDYGGLGCHGYTEIEFPDLDPARLEDAWNRLIKRHGMLRAGFDIAGWQQVPATRKRVGVGVTDVRGQGVEAAEAMLDATRERMAHQVYDVESWPLFELHVTRHDGGARLHFSIDLLIADARSITTLIDELVSLYLAPEEDLGPLNVTFRDYVLALRAIQEPDHPWAERVTRDRGYWQERLDDLPGAPEVPLTPPRQSPPSFHRHVLRLNAGRWRALKAFAASAGASPTGLLLAVYGATLARWARRPRFTLNVTSLVPLPLHDDLEHIIGDFTSTIPVLVDASGADRIEEVVGRVHRQLWEDLDHHHVNGVEVVREIARRRGRTAALLPFVFTSMLGVGNRDSLSRLGGRTVRGLTQTPQVLVDCQVLELDGELEVSWDVRDGALRGDWDEEAFGCMRDLLLTLADGRPVPVEPDPAVCRVTPVPGQPVRLERSVVDRARTTPDAVAVISGERSWTHQDLLDRSAAYAAAIRAAGAVPGDHVAVCLAHGFELVSALVGALRAGTVYVPIDVSHPVGRRARIAELAEVNLVVTDGTHAAEDWGRAVLSTTAVTTSPITDAAGVDEETDTSVPAYLIYTSGSTGAPKGVVITHAAANNTIVDVSARFGIDEHDRALALASPAFDLSVYDIFSVIAAGGTLVVPTEQQRTNPVAWAGLVQRHNVTVWNSVPAQMQMLLDSLTGNDDLASLRTILLSGDWIPVTMPDQVRTAAPDARIVSLGGATEASIWSVFHEIGEVSPTWVSVPYGRALTNQAIHVLDEDLRERRPGVDGEIYLAGAGLAQGYYAAPGVTAHQFLIHPRTGERLYRTGDWGRRDVEGVVEFLGREDGQVKVHGHRIELAEIESALASHPSLSSAVALVDRSGDSQRLVAFVSPAPATDVPVTARLGHSPLLDDVDNAELAQVATLGSQRALHSMARVLWDGGLDAGPRTHEELLALATPSHHGLLTRWIRALVHEGLLVEDAGTYHMPAEPTYEEAEALDARVRELEDRTGYGHEVDAYIRSCMDSLPQLLRGDARATEFLFPEGRADVALGAYRDNLVSRYFNDIIARTISSLAKDRPTSSPLRVLEVGAGVGGTSTAVLEALEGTDTRYLFTDVSTFFLARAREVYGLRPGLTYGILDINHDPLEQGVAPNSCDVVLAANVLHNALDIDAVLIQIRRMLAPRGRLVLLDEARDNYTLMVSMDFQSGLQQEFVDFRQATGEVFIPADMWRKLLERHGFILEGFTPGDDDDLAPVGQVLALARVKDSLTPITPEELTEHLASELPPYMVPAELQVLDALPTTSNGKTDRVALAAQLRVAAHAVETNDDEEEVTGTEQAVAAIWQEVLGTGPLGPSRNFFNVGGDSLLVARMVNELRHHGLIPDSATWDDVMRRVMTDPTVRGVATLVDTLAANGADGADKADEKTPSTGAVVLRPGTGRTARIIIHDGSGTLALYRSLIDELQAADSPLPLIGLEASDPQSLTSLEPEEVLDRLCDEHVETLRGLNLEEVRLTGYCMGGMLAAELARRLPEAGIRIDGLTVISSYRLPCDVISRLMVEYVYARSIGLDPTALGFPEPEVMGRVLQAALRRTPGTLSDESIAVAADESGVTGLSTLLNTEPDTRVENLVAAVGPDFDAGYVRRTFGMFRQAMRVMGKVEPTDCGTDLTFLCEHGEQALLPGLDEDMESFWASRSNAGFRTVDIPGNHFSCMEPPLVSRIAAELLKDDLR</sequence>
<dbReference type="InterPro" id="IPR001242">
    <property type="entry name" value="Condensation_dom"/>
</dbReference>
<dbReference type="InterPro" id="IPR045851">
    <property type="entry name" value="AMP-bd_C_sf"/>
</dbReference>
<evidence type="ECO:0000313" key="8">
    <source>
        <dbReference type="EMBL" id="ERH18454.1"/>
    </source>
</evidence>
<dbReference type="Pfam" id="PF00550">
    <property type="entry name" value="PP-binding"/>
    <property type="match status" value="1"/>
</dbReference>
<dbReference type="GO" id="GO:0009403">
    <property type="term" value="P:toxin biosynthetic process"/>
    <property type="evidence" value="ECO:0007669"/>
    <property type="project" value="UniProtKB-ARBA"/>
</dbReference>
<protein>
    <recommendedName>
        <fullName evidence="4">Phenyloxazoline synthase MbtB</fullName>
    </recommendedName>
    <alternativeName>
        <fullName evidence="6">Mycobactin synthetase protein B</fullName>
    </alternativeName>
</protein>
<dbReference type="InterPro" id="IPR044894">
    <property type="entry name" value="TubC_N_sf"/>
</dbReference>
<dbReference type="CDD" id="cd02440">
    <property type="entry name" value="AdoMet_MTases"/>
    <property type="match status" value="1"/>
</dbReference>
<dbReference type="Gene3D" id="3.40.50.150">
    <property type="entry name" value="Vaccinia Virus protein VP39"/>
    <property type="match status" value="1"/>
</dbReference>
<dbReference type="InterPro" id="IPR000873">
    <property type="entry name" value="AMP-dep_synth/lig_dom"/>
</dbReference>
<dbReference type="SUPFAM" id="SSF53335">
    <property type="entry name" value="S-adenosyl-L-methionine-dependent methyltransferases"/>
    <property type="match status" value="1"/>
</dbReference>
<dbReference type="SUPFAM" id="SSF47336">
    <property type="entry name" value="ACP-like"/>
    <property type="match status" value="1"/>
</dbReference>
<dbReference type="InterPro" id="IPR029063">
    <property type="entry name" value="SAM-dependent_MTases_sf"/>
</dbReference>
<dbReference type="GO" id="GO:0016874">
    <property type="term" value="F:ligase activity"/>
    <property type="evidence" value="ECO:0007669"/>
    <property type="project" value="UniProtKB-KW"/>
</dbReference>
<accession>U1Q8R3</accession>
<dbReference type="FunFam" id="3.30.559.10:FF:000023">
    <property type="entry name" value="Non-ribosomal peptide synthetase"/>
    <property type="match status" value="1"/>
</dbReference>
<dbReference type="Gene3D" id="3.30.300.30">
    <property type="match status" value="2"/>
</dbReference>
<dbReference type="PANTHER" id="PTHR45527">
    <property type="entry name" value="NONRIBOSOMAL PEPTIDE SYNTHETASE"/>
    <property type="match status" value="1"/>
</dbReference>
<evidence type="ECO:0000256" key="2">
    <source>
        <dbReference type="ARBA" id="ARBA00005102"/>
    </source>
</evidence>
<comment type="similarity">
    <text evidence="3">Belongs to the ATP-dependent AMP-binding enzyme family. MbtB subfamily.</text>
</comment>
<dbReference type="Proteomes" id="UP000016498">
    <property type="component" value="Unassembled WGS sequence"/>
</dbReference>
<evidence type="ECO:0000256" key="5">
    <source>
        <dbReference type="ARBA" id="ARBA00022598"/>
    </source>
</evidence>
<dbReference type="Pfam" id="PF00668">
    <property type="entry name" value="Condensation"/>
    <property type="match status" value="1"/>
</dbReference>
<dbReference type="InterPro" id="IPR057737">
    <property type="entry name" value="Condensation_MtbB-like"/>
</dbReference>
<dbReference type="GO" id="GO:0031177">
    <property type="term" value="F:phosphopantetheine binding"/>
    <property type="evidence" value="ECO:0007669"/>
    <property type="project" value="TreeGrafter"/>
</dbReference>
<evidence type="ECO:0000256" key="6">
    <source>
        <dbReference type="ARBA" id="ARBA00033440"/>
    </source>
</evidence>
<dbReference type="InterPro" id="IPR013217">
    <property type="entry name" value="Methyltransf_12"/>
</dbReference>
<dbReference type="GO" id="GO:0005737">
    <property type="term" value="C:cytoplasm"/>
    <property type="evidence" value="ECO:0007669"/>
    <property type="project" value="TreeGrafter"/>
</dbReference>
<dbReference type="InterPro" id="IPR036736">
    <property type="entry name" value="ACP-like_sf"/>
</dbReference>
<dbReference type="CDD" id="cd19535">
    <property type="entry name" value="Cyc_NRPS"/>
    <property type="match status" value="1"/>
</dbReference>
<dbReference type="EMBL" id="AWSD01000170">
    <property type="protein sequence ID" value="ERH18454.1"/>
    <property type="molecule type" value="Genomic_DNA"/>
</dbReference>
<dbReference type="InterPro" id="IPR010071">
    <property type="entry name" value="AA_adenyl_dom"/>
</dbReference>
<dbReference type="GO" id="GO:0008610">
    <property type="term" value="P:lipid biosynthetic process"/>
    <property type="evidence" value="ECO:0007669"/>
    <property type="project" value="UniProtKB-ARBA"/>
</dbReference>
<dbReference type="InterPro" id="IPR029058">
    <property type="entry name" value="AB_hydrolase_fold"/>
</dbReference>
<dbReference type="InterPro" id="IPR001031">
    <property type="entry name" value="Thioesterase"/>
</dbReference>
<dbReference type="Pfam" id="PF18563">
    <property type="entry name" value="TubC_N"/>
    <property type="match status" value="1"/>
</dbReference>
<dbReference type="PROSITE" id="PS00455">
    <property type="entry name" value="AMP_BINDING"/>
    <property type="match status" value="1"/>
</dbReference>
<dbReference type="InterPro" id="IPR025110">
    <property type="entry name" value="AMP-bd_C"/>
</dbReference>
<dbReference type="Gene3D" id="3.30.559.30">
    <property type="entry name" value="Nonribosomal peptide synthetase, condensation domain"/>
    <property type="match status" value="1"/>
</dbReference>
<comment type="cofactor">
    <cofactor evidence="1">
        <name>pantetheine 4'-phosphate</name>
        <dbReference type="ChEBI" id="CHEBI:47942"/>
    </cofactor>
</comment>
<dbReference type="Pfam" id="PF08242">
    <property type="entry name" value="Methyltransf_12"/>
    <property type="match status" value="1"/>
</dbReference>
<dbReference type="InterPro" id="IPR041464">
    <property type="entry name" value="TubC_N"/>
</dbReference>
<dbReference type="Gene3D" id="1.10.10.1830">
    <property type="entry name" value="Non-ribosomal peptide synthase, adenylation domain"/>
    <property type="match status" value="1"/>
</dbReference>
<dbReference type="PROSITE" id="PS50075">
    <property type="entry name" value="CARRIER"/>
    <property type="match status" value="1"/>
</dbReference>
<evidence type="ECO:0000313" key="9">
    <source>
        <dbReference type="Proteomes" id="UP000016498"/>
    </source>
</evidence>
<dbReference type="SUPFAM" id="SSF56801">
    <property type="entry name" value="Acetyl-CoA synthetase-like"/>
    <property type="match status" value="1"/>
</dbReference>
<dbReference type="PANTHER" id="PTHR45527:SF10">
    <property type="entry name" value="PYOCHELIN SYNTHASE PCHF"/>
    <property type="match status" value="1"/>
</dbReference>
<dbReference type="RefSeq" id="WP_021606330.1">
    <property type="nucleotide sequence ID" value="NZ_KE951669.1"/>
</dbReference>
<dbReference type="Pfam" id="PF00975">
    <property type="entry name" value="Thioesterase"/>
    <property type="match status" value="1"/>
</dbReference>
<proteinExistence type="inferred from homology"/>
<dbReference type="SUPFAM" id="SSF53474">
    <property type="entry name" value="alpha/beta-Hydrolases"/>
    <property type="match status" value="1"/>
</dbReference>
<organism evidence="8 9">
    <name type="scientific">Actinomyces johnsonii F0510</name>
    <dbReference type="NCBI Taxonomy" id="1227262"/>
    <lineage>
        <taxon>Bacteria</taxon>
        <taxon>Bacillati</taxon>
        <taxon>Actinomycetota</taxon>
        <taxon>Actinomycetes</taxon>
        <taxon>Actinomycetales</taxon>
        <taxon>Actinomycetaceae</taxon>
        <taxon>Actinomyces</taxon>
    </lineage>
</organism>
<dbReference type="Gene3D" id="3.40.50.1820">
    <property type="entry name" value="alpha/beta hydrolase"/>
    <property type="match status" value="1"/>
</dbReference>
<dbReference type="PATRIC" id="fig|1227262.3.peg.1381"/>
<dbReference type="Gene3D" id="3.30.559.10">
    <property type="entry name" value="Chloramphenicol acetyltransferase-like domain"/>
    <property type="match status" value="1"/>
</dbReference>
<name>U1Q8R3_9ACTO</name>
<dbReference type="InterPro" id="IPR009081">
    <property type="entry name" value="PP-bd_ACP"/>
</dbReference>
<comment type="caution">
    <text evidence="8">The sequence shown here is derived from an EMBL/GenBank/DDBJ whole genome shotgun (WGS) entry which is preliminary data.</text>
</comment>
<dbReference type="InterPro" id="IPR020845">
    <property type="entry name" value="AMP-binding_CS"/>
</dbReference>
<dbReference type="GO" id="GO:0043041">
    <property type="term" value="P:amino acid activation for nonribosomal peptide biosynthetic process"/>
    <property type="evidence" value="ECO:0007669"/>
    <property type="project" value="TreeGrafter"/>
</dbReference>
<dbReference type="InterPro" id="IPR023213">
    <property type="entry name" value="CAT-like_dom_sf"/>
</dbReference>
<dbReference type="Gene3D" id="3.40.50.12780">
    <property type="entry name" value="N-terminal domain of ligase-like"/>
    <property type="match status" value="1"/>
</dbReference>
<evidence type="ECO:0000256" key="1">
    <source>
        <dbReference type="ARBA" id="ARBA00001957"/>
    </source>
</evidence>
<dbReference type="OrthoDB" id="2472181at2"/>
<dbReference type="Pfam" id="PF00501">
    <property type="entry name" value="AMP-binding"/>
    <property type="match status" value="1"/>
</dbReference>
<dbReference type="SUPFAM" id="SSF52777">
    <property type="entry name" value="CoA-dependent acyltransferases"/>
    <property type="match status" value="2"/>
</dbReference>
<evidence type="ECO:0000256" key="4">
    <source>
        <dbReference type="ARBA" id="ARBA00016743"/>
    </source>
</evidence>
<dbReference type="HOGENOM" id="CLU_000022_2_15_11"/>
<comment type="pathway">
    <text evidence="2">Siderophore biosynthesis; mycobactin biosynthesis.</text>
</comment>
<evidence type="ECO:0000259" key="7">
    <source>
        <dbReference type="PROSITE" id="PS50075"/>
    </source>
</evidence>
<reference evidence="8 9" key="1">
    <citation type="submission" date="2013-06" db="EMBL/GenBank/DDBJ databases">
        <authorList>
            <person name="Weinstock G."/>
            <person name="Sodergren E."/>
            <person name="Lobos E.A."/>
            <person name="Fulton L."/>
            <person name="Fulton R."/>
            <person name="Courtney L."/>
            <person name="Fronick C."/>
            <person name="O'Laughlin M."/>
            <person name="Godfrey J."/>
            <person name="Wilson R.M."/>
            <person name="Miner T."/>
            <person name="Farmer C."/>
            <person name="Delehaunty K."/>
            <person name="Cordes M."/>
            <person name="Minx P."/>
            <person name="Tomlinson C."/>
            <person name="Chen J."/>
            <person name="Wollam A."/>
            <person name="Pepin K.H."/>
            <person name="Bhonagiri V."/>
            <person name="Zhang X."/>
            <person name="Warren W."/>
            <person name="Mitreva M."/>
            <person name="Mardis E.R."/>
            <person name="Wilson R.K."/>
        </authorList>
    </citation>
    <scope>NUCLEOTIDE SEQUENCE [LARGE SCALE GENOMIC DNA]</scope>
    <source>
        <strain evidence="8 9">F0510</strain>
    </source>
</reference>
<feature type="domain" description="Carrier" evidence="7">
    <location>
        <begin position="1403"/>
        <end position="1484"/>
    </location>
</feature>